<proteinExistence type="predicted"/>
<reference evidence="2" key="3">
    <citation type="journal article" date="2021" name="bioRxiv">
        <title>Bilateral symmetry of linear streptomycete chromosomes.</title>
        <authorList>
            <person name="Algora-Gallardo L."/>
            <person name="Schniete J.K."/>
            <person name="Mark D.R."/>
            <person name="Hunter I.S."/>
            <person name="Herron P.R."/>
        </authorList>
    </citation>
    <scope>NUCLEOTIDE SEQUENCE</scope>
    <source>
        <strain evidence="2">ATCC 10970</strain>
    </source>
</reference>
<sequence length="254" mass="26665">MTRGAPPSAPRSGPPRRDRPRRPRRRLSAAAPAAGLALLLCGCGAQGKALVAGPAATASAPVRLWPDLPAPERPTGRPDPPAPDRVPHMPAVPGGDIRALSALAVVHAEVAAHPGVVTGGDGMYADTARRITACARIGAPGCPLREPRFHDLTGNGKDEMIVGFEDRPDGGSAADASLGLRAYTLDHGVAVRILSTHVRPLSVEVAGREVIVREPAELPGYENRSVYAWDADLRGMTLHREEIRRVRPATPPAG</sequence>
<feature type="compositionally biased region" description="Pro residues" evidence="1">
    <location>
        <begin position="68"/>
        <end position="84"/>
    </location>
</feature>
<gene>
    <name evidence="2" type="ORF">SRIM_027945</name>
</gene>
<dbReference type="Proteomes" id="UP000011074">
    <property type="component" value="Chromosome"/>
</dbReference>
<evidence type="ECO:0008006" key="4">
    <source>
        <dbReference type="Google" id="ProtNLM"/>
    </source>
</evidence>
<feature type="region of interest" description="Disordered" evidence="1">
    <location>
        <begin position="65"/>
        <end position="86"/>
    </location>
</feature>
<name>A0A8A1UUG4_STRR1</name>
<reference evidence="2" key="2">
    <citation type="submission" date="2020-01" db="EMBL/GenBank/DDBJ databases">
        <authorList>
            <person name="Algora L."/>
            <person name="Schniete J.K."/>
            <person name="MacFadyen A."/>
            <person name="Hoskisson P.A."/>
            <person name="Hunter I.S."/>
            <person name="Herron P.R."/>
        </authorList>
    </citation>
    <scope>NUCLEOTIDE SEQUENCE</scope>
    <source>
        <strain evidence="2">ATCC 10970</strain>
    </source>
</reference>
<evidence type="ECO:0000256" key="1">
    <source>
        <dbReference type="SAM" id="MobiDB-lite"/>
    </source>
</evidence>
<feature type="region of interest" description="Disordered" evidence="1">
    <location>
        <begin position="1"/>
        <end position="29"/>
    </location>
</feature>
<dbReference type="RefSeq" id="WP_043978704.1">
    <property type="nucleotide sequence ID" value="NZ_CP048261.1"/>
</dbReference>
<dbReference type="GeneID" id="66857886"/>
<accession>A0A8A1UUG4</accession>
<protein>
    <recommendedName>
        <fullName evidence="4">Lipoprotein</fullName>
    </recommendedName>
</protein>
<reference evidence="2" key="1">
    <citation type="submission" date="2012-12" db="EMBL/GenBank/DDBJ databases">
        <authorList>
            <person name="Pethick F.E."/>
            <person name="MacFadyen A.C."/>
            <person name="Tang Z."/>
            <person name="Sangal V."/>
            <person name="Tze-Tze L."/>
            <person name="Chu J."/>
            <person name="Guo M."/>
            <person name="Kirby R."/>
            <person name="Hoskisson P.A."/>
            <person name="Herron P.R."/>
            <person name="Hunter I.S."/>
        </authorList>
    </citation>
    <scope>NUCLEOTIDE SEQUENCE</scope>
    <source>
        <strain evidence="2">ATCC 10970</strain>
    </source>
</reference>
<feature type="compositionally biased region" description="Basic residues" evidence="1">
    <location>
        <begin position="18"/>
        <end position="27"/>
    </location>
</feature>
<organism evidence="2 3">
    <name type="scientific">Streptomyces rimosus subsp. rimosus (strain ATCC 10970 / DSM 40260 / JCM 4667 / NRRL 2234)</name>
    <dbReference type="NCBI Taxonomy" id="1265868"/>
    <lineage>
        <taxon>Bacteria</taxon>
        <taxon>Bacillati</taxon>
        <taxon>Actinomycetota</taxon>
        <taxon>Actinomycetes</taxon>
        <taxon>Kitasatosporales</taxon>
        <taxon>Streptomycetaceae</taxon>
        <taxon>Streptomyces</taxon>
    </lineage>
</organism>
<dbReference type="EMBL" id="CP048261">
    <property type="protein sequence ID" value="QST83488.1"/>
    <property type="molecule type" value="Genomic_DNA"/>
</dbReference>
<evidence type="ECO:0000313" key="2">
    <source>
        <dbReference type="EMBL" id="QST83488.1"/>
    </source>
</evidence>
<evidence type="ECO:0000313" key="3">
    <source>
        <dbReference type="Proteomes" id="UP000011074"/>
    </source>
</evidence>
<dbReference type="AlphaFoldDB" id="A0A8A1UUG4"/>